<dbReference type="EMBL" id="AP026966">
    <property type="protein sequence ID" value="BDT57856.1"/>
    <property type="molecule type" value="Genomic_DNA"/>
</dbReference>
<reference evidence="1" key="1">
    <citation type="submission" date="2022-11" db="EMBL/GenBank/DDBJ databases">
        <title>Isolation and characterization of PLA-degrading bacterium Massilia sp. from Antarctic soil.</title>
        <authorList>
            <person name="Sato K."/>
            <person name="Gomez-Fuentes C."/>
            <person name="Ahmad S.A."/>
            <person name="Zulkharnain A."/>
        </authorList>
    </citation>
    <scope>NUCLEOTIDE SEQUENCE</scope>
    <source>
        <strain evidence="1">N-3</strain>
    </source>
</reference>
<dbReference type="Gene3D" id="2.60.200.60">
    <property type="match status" value="1"/>
</dbReference>
<proteinExistence type="predicted"/>
<evidence type="ECO:0008006" key="3">
    <source>
        <dbReference type="Google" id="ProtNLM"/>
    </source>
</evidence>
<sequence length="188" mass="19891">MIIRYEITLGATTTAGGKVISADPFTTINGVPVAHEDDQVSCPACNTVGVIKPDGPRLSDTFNGKQLALSGDLCICKCSPPPRLVENQTYACQQFDGDWHAGQAGAAGAAAATLNETGGSAATESDGIALVLLDPDTDEPYRHRRYRLQLQDSVIEGTTNRNGATRPLTAQEHAAFIQWHVDNDTAPA</sequence>
<gene>
    <name evidence="1" type="ORF">MasN3_13500</name>
</gene>
<name>A0ABN6T868_9BURK</name>
<dbReference type="CDD" id="cd14744">
    <property type="entry name" value="PAAR_CT_2"/>
    <property type="match status" value="1"/>
</dbReference>
<dbReference type="InterPro" id="IPR008727">
    <property type="entry name" value="PAAR_motif"/>
</dbReference>
<dbReference type="Pfam" id="PF05488">
    <property type="entry name" value="PAAR_motif"/>
    <property type="match status" value="1"/>
</dbReference>
<keyword evidence="2" id="KW-1185">Reference proteome</keyword>
<dbReference type="Proteomes" id="UP001163336">
    <property type="component" value="Chromosome"/>
</dbReference>
<evidence type="ECO:0000313" key="1">
    <source>
        <dbReference type="EMBL" id="BDT57856.1"/>
    </source>
</evidence>
<evidence type="ECO:0000313" key="2">
    <source>
        <dbReference type="Proteomes" id="UP001163336"/>
    </source>
</evidence>
<dbReference type="RefSeq" id="WP_281913192.1">
    <property type="nucleotide sequence ID" value="NZ_AP026966.1"/>
</dbReference>
<organism evidence="1 2">
    <name type="scientific">Massilia varians</name>
    <dbReference type="NCBI Taxonomy" id="457921"/>
    <lineage>
        <taxon>Bacteria</taxon>
        <taxon>Pseudomonadati</taxon>
        <taxon>Pseudomonadota</taxon>
        <taxon>Betaproteobacteria</taxon>
        <taxon>Burkholderiales</taxon>
        <taxon>Oxalobacteraceae</taxon>
        <taxon>Telluria group</taxon>
        <taxon>Massilia</taxon>
    </lineage>
</organism>
<protein>
    <recommendedName>
        <fullName evidence="3">PAAR domain-containing protein</fullName>
    </recommendedName>
</protein>
<accession>A0ABN6T868</accession>